<dbReference type="PROSITE" id="PS00028">
    <property type="entry name" value="ZINC_FINGER_C2H2_1"/>
    <property type="match status" value="2"/>
</dbReference>
<dbReference type="InterPro" id="IPR013087">
    <property type="entry name" value="Znf_C2H2_type"/>
</dbReference>
<dbReference type="PANTHER" id="PTHR24409:SF295">
    <property type="entry name" value="AZ2-RELATED"/>
    <property type="match status" value="1"/>
</dbReference>
<dbReference type="OrthoDB" id="6105938at2759"/>
<dbReference type="Gene3D" id="3.30.160.60">
    <property type="entry name" value="Classic Zinc Finger"/>
    <property type="match status" value="2"/>
</dbReference>
<comment type="caution">
    <text evidence="7">The sequence shown here is derived from an EMBL/GenBank/DDBJ whole genome shotgun (WGS) entry which is preliminary data.</text>
</comment>
<dbReference type="GO" id="GO:0008270">
    <property type="term" value="F:zinc ion binding"/>
    <property type="evidence" value="ECO:0007669"/>
    <property type="project" value="UniProtKB-KW"/>
</dbReference>
<dbReference type="PANTHER" id="PTHR24409">
    <property type="entry name" value="ZINC FINGER PROTEIN 142"/>
    <property type="match status" value="1"/>
</dbReference>
<proteinExistence type="predicted"/>
<keyword evidence="4" id="KW-0862">Zinc</keyword>
<evidence type="ECO:0000259" key="6">
    <source>
        <dbReference type="PROSITE" id="PS50157"/>
    </source>
</evidence>
<evidence type="ECO:0000313" key="7">
    <source>
        <dbReference type="EMBL" id="KAA6412612.1"/>
    </source>
</evidence>
<keyword evidence="1" id="KW-0479">Metal-binding</keyword>
<evidence type="ECO:0000256" key="1">
    <source>
        <dbReference type="ARBA" id="ARBA00022723"/>
    </source>
</evidence>
<dbReference type="PROSITE" id="PS50157">
    <property type="entry name" value="ZINC_FINGER_C2H2_2"/>
    <property type="match status" value="1"/>
</dbReference>
<gene>
    <name evidence="7" type="ORF">FRX48_03604</name>
</gene>
<dbReference type="EMBL" id="VXIT01000005">
    <property type="protein sequence ID" value="KAA6412612.1"/>
    <property type="molecule type" value="Genomic_DNA"/>
</dbReference>
<feature type="domain" description="C2H2-type" evidence="6">
    <location>
        <begin position="85"/>
        <end position="112"/>
    </location>
</feature>
<keyword evidence="2" id="KW-0677">Repeat</keyword>
<evidence type="ECO:0000256" key="4">
    <source>
        <dbReference type="ARBA" id="ARBA00022833"/>
    </source>
</evidence>
<evidence type="ECO:0000256" key="5">
    <source>
        <dbReference type="PROSITE-ProRule" id="PRU00042"/>
    </source>
</evidence>
<sequence>MPYYYEDYCDTCEREFNTREDLHKHWIYSNSHAWCQRHDTHFKNRAALISHLRASSSHWGCIECQVDYETEAELDEHYMNSPRHHRCDKCYLEFDTESNLQSHSRIHLPRDIACFGCGDRQMFATHSAMLIHLESNNCSTTMEDLDFFAQKCFQSKKYVVKGLRDFLRERRRSEERAGGRYMEYMRNWVCNNRDCQGVFDTEARMRQHVNSPVHDCCPYKCPGCDVRFSVISGLLQHVESNACDEGIYQGSGIIGKLLHFLLISV</sequence>
<dbReference type="GO" id="GO:0000977">
    <property type="term" value="F:RNA polymerase II transcription regulatory region sequence-specific DNA binding"/>
    <property type="evidence" value="ECO:0007669"/>
    <property type="project" value="TreeGrafter"/>
</dbReference>
<keyword evidence="3 5" id="KW-0863">Zinc-finger</keyword>
<protein>
    <recommendedName>
        <fullName evidence="6">C2H2-type domain-containing protein</fullName>
    </recommendedName>
</protein>
<reference evidence="7 8" key="1">
    <citation type="submission" date="2019-09" db="EMBL/GenBank/DDBJ databases">
        <title>The hologenome of the rock-dwelling lichen Lasallia pustulata.</title>
        <authorList>
            <person name="Greshake Tzovaras B."/>
            <person name="Segers F."/>
            <person name="Bicker A."/>
            <person name="Dal Grande F."/>
            <person name="Otte J."/>
            <person name="Hankeln T."/>
            <person name="Schmitt I."/>
            <person name="Ebersberger I."/>
        </authorList>
    </citation>
    <scope>NUCLEOTIDE SEQUENCE [LARGE SCALE GENOMIC DNA]</scope>
    <source>
        <strain evidence="7">A1-1</strain>
    </source>
</reference>
<dbReference type="AlphaFoldDB" id="A0A5M8PUA8"/>
<organism evidence="7 8">
    <name type="scientific">Lasallia pustulata</name>
    <dbReference type="NCBI Taxonomy" id="136370"/>
    <lineage>
        <taxon>Eukaryota</taxon>
        <taxon>Fungi</taxon>
        <taxon>Dikarya</taxon>
        <taxon>Ascomycota</taxon>
        <taxon>Pezizomycotina</taxon>
        <taxon>Lecanoromycetes</taxon>
        <taxon>OSLEUM clade</taxon>
        <taxon>Umbilicariomycetidae</taxon>
        <taxon>Umbilicariales</taxon>
        <taxon>Umbilicariaceae</taxon>
        <taxon>Lasallia</taxon>
    </lineage>
</organism>
<dbReference type="Proteomes" id="UP000324767">
    <property type="component" value="Unassembled WGS sequence"/>
</dbReference>
<evidence type="ECO:0000256" key="3">
    <source>
        <dbReference type="ARBA" id="ARBA00022771"/>
    </source>
</evidence>
<accession>A0A5M8PUA8</accession>
<evidence type="ECO:0000313" key="8">
    <source>
        <dbReference type="Proteomes" id="UP000324767"/>
    </source>
</evidence>
<dbReference type="GO" id="GO:0000981">
    <property type="term" value="F:DNA-binding transcription factor activity, RNA polymerase II-specific"/>
    <property type="evidence" value="ECO:0007669"/>
    <property type="project" value="TreeGrafter"/>
</dbReference>
<dbReference type="GO" id="GO:0005634">
    <property type="term" value="C:nucleus"/>
    <property type="evidence" value="ECO:0007669"/>
    <property type="project" value="TreeGrafter"/>
</dbReference>
<evidence type="ECO:0000256" key="2">
    <source>
        <dbReference type="ARBA" id="ARBA00022737"/>
    </source>
</evidence>
<name>A0A5M8PUA8_9LECA</name>
<dbReference type="Pfam" id="PF00096">
    <property type="entry name" value="zf-C2H2"/>
    <property type="match status" value="1"/>
</dbReference>
<dbReference type="SMART" id="SM00355">
    <property type="entry name" value="ZnF_C2H2"/>
    <property type="match status" value="5"/>
</dbReference>